<evidence type="ECO:0000256" key="6">
    <source>
        <dbReference type="ARBA" id="ARBA00022801"/>
    </source>
</evidence>
<evidence type="ECO:0000256" key="2">
    <source>
        <dbReference type="ARBA" id="ARBA00009260"/>
    </source>
</evidence>
<feature type="region of interest" description="Disordered" evidence="7">
    <location>
        <begin position="54"/>
        <end position="81"/>
    </location>
</feature>
<sequence>MSGRLHRQHANTFFTDTTSNKFTCLPSSGLLDGWDGAPADDPVDAAVDALEAAAEAAHEAAGRPWRLPDERPAEDGIPDADDALADIDRLPVPYRLRLMQGAGRAAGWRGPIPGADKVLHSGLEYRPVGLATAEEWRRREDHDRLRELAHAVARRAGALGQYVDGLALAMLTADGDAIHSEAERRAHAAQAQVRAVRATGGPGELTPNERRAMCPRAQRRRLAREIDRTDAHVSAILGAVGGPRPPKGRPDPRQVYVSDWTLARWRHRQEQGRKFLEQQQIVDKATGEVICSAAEAADSGQRFRRATMIALVHGLREIARRDGLVPVAITLTLPPEYHPAPALGRNGYDPAITPAAMFGELQARWHRVVAVLRKRRVRTVGIWLPEPHEDGTPHRHAILWAAPEGIDDLRTAVEAHFPGRRATDFRVLDERSAAQVQTYVLTYALKMTTEAPTTKAEAPDGEEHLGTSFDRFRAWKSVFGGARSWGFIGLRPGTVGRWRDLFRLAQRVERGEKIECTRTRVILRAIQRQHHATALRLMGALCDTAERGERATEIVGVYEERHTAYGDVVRLRVGVRNTRTGHEWRIKREGIALVPVRRVGVVAVVLSFPRGDRPGGQDGPLVPGAGPPPAPEAAGTKNEDVREGRTTANAGSAW</sequence>
<keyword evidence="4" id="KW-0540">Nuclease</keyword>
<keyword evidence="6" id="KW-0378">Hydrolase</keyword>
<feature type="region of interest" description="Disordered" evidence="7">
    <location>
        <begin position="612"/>
        <end position="654"/>
    </location>
</feature>
<dbReference type="GO" id="GO:0016787">
    <property type="term" value="F:hydrolase activity"/>
    <property type="evidence" value="ECO:0007669"/>
    <property type="project" value="UniProtKB-KW"/>
</dbReference>
<protein>
    <recommendedName>
        <fullName evidence="8">Replication gene A protein-like domain-containing protein</fullName>
    </recommendedName>
</protein>
<comment type="function">
    <text evidence="1">Possible endonuclease which induces a single-strand cut and initiates DNA replication.</text>
</comment>
<dbReference type="OrthoDB" id="7284736at2"/>
<dbReference type="GO" id="GO:0004519">
    <property type="term" value="F:endonuclease activity"/>
    <property type="evidence" value="ECO:0007669"/>
    <property type="project" value="UniProtKB-KW"/>
</dbReference>
<evidence type="ECO:0000313" key="9">
    <source>
        <dbReference type="EMBL" id="AWK85012.1"/>
    </source>
</evidence>
<evidence type="ECO:0000259" key="8">
    <source>
        <dbReference type="Pfam" id="PF05840"/>
    </source>
</evidence>
<dbReference type="KEGG" id="azz:DEW08_01395"/>
<feature type="compositionally biased region" description="Basic and acidic residues" evidence="7">
    <location>
        <begin position="56"/>
        <end position="74"/>
    </location>
</feature>
<dbReference type="EMBL" id="CP029352">
    <property type="protein sequence ID" value="AWK85012.1"/>
    <property type="molecule type" value="Genomic_DNA"/>
</dbReference>
<dbReference type="Pfam" id="PF05840">
    <property type="entry name" value="Phage_GPA"/>
    <property type="match status" value="1"/>
</dbReference>
<evidence type="ECO:0000256" key="3">
    <source>
        <dbReference type="ARBA" id="ARBA00022705"/>
    </source>
</evidence>
<organism evidence="9 10">
    <name type="scientific">Azospirillum thermophilum</name>
    <dbReference type="NCBI Taxonomy" id="2202148"/>
    <lineage>
        <taxon>Bacteria</taxon>
        <taxon>Pseudomonadati</taxon>
        <taxon>Pseudomonadota</taxon>
        <taxon>Alphaproteobacteria</taxon>
        <taxon>Rhodospirillales</taxon>
        <taxon>Azospirillaceae</taxon>
        <taxon>Azospirillum</taxon>
    </lineage>
</organism>
<evidence type="ECO:0000256" key="4">
    <source>
        <dbReference type="ARBA" id="ARBA00022722"/>
    </source>
</evidence>
<name>A0A2S2CKL4_9PROT</name>
<dbReference type="AlphaFoldDB" id="A0A2S2CKL4"/>
<comment type="similarity">
    <text evidence="2">Belongs to the phage GPA family.</text>
</comment>
<evidence type="ECO:0000313" key="10">
    <source>
        <dbReference type="Proteomes" id="UP000245629"/>
    </source>
</evidence>
<evidence type="ECO:0000256" key="1">
    <source>
        <dbReference type="ARBA" id="ARBA00003293"/>
    </source>
</evidence>
<dbReference type="InterPro" id="IPR008766">
    <property type="entry name" value="Replication_gene_A-like"/>
</dbReference>
<reference evidence="10" key="1">
    <citation type="submission" date="2018-05" db="EMBL/GenBank/DDBJ databases">
        <title>Azospirillum thermophila sp. nov., a novel isolated from hot spring.</title>
        <authorList>
            <person name="Zhao Z."/>
        </authorList>
    </citation>
    <scope>NUCLEOTIDE SEQUENCE [LARGE SCALE GENOMIC DNA]</scope>
    <source>
        <strain evidence="10">CFH 70021</strain>
    </source>
</reference>
<keyword evidence="3" id="KW-0235">DNA replication</keyword>
<feature type="domain" description="Replication gene A protein-like" evidence="8">
    <location>
        <begin position="211"/>
        <end position="451"/>
    </location>
</feature>
<accession>A0A2S2CKL4</accession>
<keyword evidence="5" id="KW-0255">Endonuclease</keyword>
<dbReference type="Proteomes" id="UP000245629">
    <property type="component" value="Chromosome 1"/>
</dbReference>
<dbReference type="GO" id="GO:0006260">
    <property type="term" value="P:DNA replication"/>
    <property type="evidence" value="ECO:0007669"/>
    <property type="project" value="UniProtKB-KW"/>
</dbReference>
<gene>
    <name evidence="9" type="ORF">DEW08_01395</name>
</gene>
<evidence type="ECO:0000256" key="5">
    <source>
        <dbReference type="ARBA" id="ARBA00022759"/>
    </source>
</evidence>
<evidence type="ECO:0000256" key="7">
    <source>
        <dbReference type="SAM" id="MobiDB-lite"/>
    </source>
</evidence>
<proteinExistence type="inferred from homology"/>
<keyword evidence="10" id="KW-1185">Reference proteome</keyword>
<dbReference type="RefSeq" id="WP_109323833.1">
    <property type="nucleotide sequence ID" value="NZ_CP029352.1"/>
</dbReference>